<evidence type="ECO:0000313" key="1">
    <source>
        <dbReference type="EMBL" id="SNS96163.1"/>
    </source>
</evidence>
<keyword evidence="2" id="KW-1185">Reference proteome</keyword>
<name>A0A239IT07_9ACTN</name>
<sequence length="166" mass="18111">MSVPAALADLTGGCQQLRAELRSLALTLREDAPADLSVVDRLGGAVDDLTGRAEEAHHALLLAAEAADRLDLVEVQRRLAAAQTALTALGERFRDDVVSYEALEPVTALRHRGREWPAWVRVVRQGIDRCRPRVTALQEAQCRCWQELADRASAGPVYVHTPGRTG</sequence>
<evidence type="ECO:0000313" key="2">
    <source>
        <dbReference type="Proteomes" id="UP000198386"/>
    </source>
</evidence>
<protein>
    <recommendedName>
        <fullName evidence="3">FlgN protein</fullName>
    </recommendedName>
</protein>
<dbReference type="Proteomes" id="UP000198386">
    <property type="component" value="Unassembled WGS sequence"/>
</dbReference>
<evidence type="ECO:0008006" key="3">
    <source>
        <dbReference type="Google" id="ProtNLM"/>
    </source>
</evidence>
<dbReference type="RefSeq" id="WP_089406093.1">
    <property type="nucleotide sequence ID" value="NZ_FZOH01000012.1"/>
</dbReference>
<dbReference type="EMBL" id="FZOH01000012">
    <property type="protein sequence ID" value="SNS96163.1"/>
    <property type="molecule type" value="Genomic_DNA"/>
</dbReference>
<proteinExistence type="predicted"/>
<dbReference type="AlphaFoldDB" id="A0A239IT07"/>
<reference evidence="2" key="1">
    <citation type="submission" date="2017-06" db="EMBL/GenBank/DDBJ databases">
        <authorList>
            <person name="Varghese N."/>
            <person name="Submissions S."/>
        </authorList>
    </citation>
    <scope>NUCLEOTIDE SEQUENCE [LARGE SCALE GENOMIC DNA]</scope>
    <source>
        <strain evidence="2">DSM 45423</strain>
    </source>
</reference>
<organism evidence="1 2">
    <name type="scientific">Geodermatophilus saharensis</name>
    <dbReference type="NCBI Taxonomy" id="1137994"/>
    <lineage>
        <taxon>Bacteria</taxon>
        <taxon>Bacillati</taxon>
        <taxon>Actinomycetota</taxon>
        <taxon>Actinomycetes</taxon>
        <taxon>Geodermatophilales</taxon>
        <taxon>Geodermatophilaceae</taxon>
        <taxon>Geodermatophilus</taxon>
    </lineage>
</organism>
<gene>
    <name evidence="1" type="ORF">SAMN04488107_4447</name>
</gene>
<accession>A0A239IT07</accession>